<dbReference type="PANTHER" id="PTHR47791:SF2">
    <property type="entry name" value="ENDO MANNANASE, GH76 FAMILY (EUROFUNG)"/>
    <property type="match status" value="1"/>
</dbReference>
<accession>A0AAW2ZMX4</accession>
<comment type="caution">
    <text evidence="2">The sequence shown here is derived from an EMBL/GenBank/DDBJ whole genome shotgun (WGS) entry which is preliminary data.</text>
</comment>
<proteinExistence type="predicted"/>
<name>A0AAW2ZMX4_9EUKA</name>
<dbReference type="InterPro" id="IPR008928">
    <property type="entry name" value="6-hairpin_glycosidase_sf"/>
</dbReference>
<evidence type="ECO:0000313" key="2">
    <source>
        <dbReference type="EMBL" id="KAL0491207.1"/>
    </source>
</evidence>
<dbReference type="Proteomes" id="UP001431209">
    <property type="component" value="Unassembled WGS sequence"/>
</dbReference>
<dbReference type="PANTHER" id="PTHR47791">
    <property type="entry name" value="MEIOTICALLY UP-REGULATED GENE 191 PROTEIN"/>
    <property type="match status" value="1"/>
</dbReference>
<feature type="signal peptide" evidence="1">
    <location>
        <begin position="1"/>
        <end position="18"/>
    </location>
</feature>
<evidence type="ECO:0000256" key="1">
    <source>
        <dbReference type="SAM" id="SignalP"/>
    </source>
</evidence>
<protein>
    <submittedName>
        <fullName evidence="2">Mannan endo-1,6-alpha-mannosidase</fullName>
    </submittedName>
</protein>
<dbReference type="EMBL" id="JAOPGA020001777">
    <property type="protein sequence ID" value="KAL0491207.1"/>
    <property type="molecule type" value="Genomic_DNA"/>
</dbReference>
<keyword evidence="1" id="KW-0732">Signal</keyword>
<dbReference type="Gene3D" id="1.50.10.20">
    <property type="match status" value="1"/>
</dbReference>
<dbReference type="Pfam" id="PF03663">
    <property type="entry name" value="Glyco_hydro_76"/>
    <property type="match status" value="1"/>
</dbReference>
<dbReference type="InterPro" id="IPR005198">
    <property type="entry name" value="Glyco_hydro_76"/>
</dbReference>
<keyword evidence="3" id="KW-1185">Reference proteome</keyword>
<dbReference type="SUPFAM" id="SSF48208">
    <property type="entry name" value="Six-hairpin glycosidases"/>
    <property type="match status" value="1"/>
</dbReference>
<gene>
    <name evidence="2" type="ORF">AKO1_002401</name>
</gene>
<feature type="chain" id="PRO_5043643697" evidence="1">
    <location>
        <begin position="19"/>
        <end position="378"/>
    </location>
</feature>
<sequence>MKAVLFASLLVLYTSVLCFSQRRIMDQPNERARAAAHVLQTQYFSDENGTYPRAIDWTSAVTLEAVIHYMAVTKDLSYISQVDHFYSSQAAASLEHQQFDDMYWVSNSWLEAAKLLKFIRPDLSEKYLQRSRHFFSLAFTGGWDPSTCGGGQRWGPRNHYKNAITNELSISTAMNIFEYTNEPYYFDVAKLGVDWFLRDYKTDKSMFNQDGLINDGLTDQCTNNKQTTWTYNQGVILSGFTRLFKHTKDAKYLTLATDLLDSILKSYLIDPETNSLVEVCDPATRIACNQDQQIFKGITIRHVSYMLDIIRDTKTQVANIDSYIKFVKAGAEAVWTRARDPSSGKIANYWRGGDFSRLQMTTETHVAGLEALVAAASL</sequence>
<evidence type="ECO:0000313" key="3">
    <source>
        <dbReference type="Proteomes" id="UP001431209"/>
    </source>
</evidence>
<dbReference type="AlphaFoldDB" id="A0AAW2ZMX4"/>
<dbReference type="InterPro" id="IPR053169">
    <property type="entry name" value="MUG_Protein"/>
</dbReference>
<reference evidence="2 3" key="1">
    <citation type="submission" date="2024-03" db="EMBL/GenBank/DDBJ databases">
        <title>The Acrasis kona genome and developmental transcriptomes reveal deep origins of eukaryotic multicellular pathways.</title>
        <authorList>
            <person name="Sheikh S."/>
            <person name="Fu C.-J."/>
            <person name="Brown M.W."/>
            <person name="Baldauf S.L."/>
        </authorList>
    </citation>
    <scope>NUCLEOTIDE SEQUENCE [LARGE SCALE GENOMIC DNA]</scope>
    <source>
        <strain evidence="2 3">ATCC MYA-3509</strain>
    </source>
</reference>
<organism evidence="2 3">
    <name type="scientific">Acrasis kona</name>
    <dbReference type="NCBI Taxonomy" id="1008807"/>
    <lineage>
        <taxon>Eukaryota</taxon>
        <taxon>Discoba</taxon>
        <taxon>Heterolobosea</taxon>
        <taxon>Tetramitia</taxon>
        <taxon>Eutetramitia</taxon>
        <taxon>Acrasidae</taxon>
        <taxon>Acrasis</taxon>
    </lineage>
</organism>
<dbReference type="GO" id="GO:0005975">
    <property type="term" value="P:carbohydrate metabolic process"/>
    <property type="evidence" value="ECO:0007669"/>
    <property type="project" value="InterPro"/>
</dbReference>